<dbReference type="FunFam" id="2.60.40.2610:FF:000001">
    <property type="entry name" value="Outer membrane fimbrial usher protein"/>
    <property type="match status" value="1"/>
</dbReference>
<comment type="subcellular location">
    <subcellularLocation>
        <location evidence="1 10">Cell outer membrane</location>
        <topology evidence="1 10">Multi-pass membrane protein</topology>
    </subcellularLocation>
</comment>
<dbReference type="InterPro" id="IPR000015">
    <property type="entry name" value="Fimb_usher"/>
</dbReference>
<dbReference type="Pfam" id="PF13954">
    <property type="entry name" value="PapC_N"/>
    <property type="match status" value="1"/>
</dbReference>
<dbReference type="Gene3D" id="3.10.20.410">
    <property type="match status" value="1"/>
</dbReference>
<keyword evidence="4" id="KW-1134">Transmembrane beta strand</keyword>
<dbReference type="Gene3D" id="2.60.40.3110">
    <property type="match status" value="1"/>
</dbReference>
<dbReference type="FunFam" id="2.60.40.3110:FF:000001">
    <property type="entry name" value="Putative fimbrial outer membrane usher"/>
    <property type="match status" value="1"/>
</dbReference>
<dbReference type="InterPro" id="IPR037224">
    <property type="entry name" value="PapC_N_sf"/>
</dbReference>
<keyword evidence="14" id="KW-1185">Reference proteome</keyword>
<keyword evidence="3 10" id="KW-0813">Transport</keyword>
<proteinExistence type="inferred from homology"/>
<dbReference type="GO" id="GO:0009279">
    <property type="term" value="C:cell outer membrane"/>
    <property type="evidence" value="ECO:0007669"/>
    <property type="project" value="UniProtKB-SubCell"/>
</dbReference>
<accession>A0A1S8CKA6</accession>
<keyword evidence="8 10" id="KW-0472">Membrane</keyword>
<evidence type="ECO:0000256" key="4">
    <source>
        <dbReference type="ARBA" id="ARBA00022452"/>
    </source>
</evidence>
<dbReference type="InterPro" id="IPR043142">
    <property type="entry name" value="PapC-like_C_sf"/>
</dbReference>
<reference evidence="13 14" key="1">
    <citation type="submission" date="2016-11" db="EMBL/GenBank/DDBJ databases">
        <title>Rahnella oryzae sp. nov., isolated from rice root.</title>
        <authorList>
            <person name="Zhang X.-X."/>
            <person name="Zhang J."/>
        </authorList>
    </citation>
    <scope>NUCLEOTIDE SEQUENCE [LARGE SCALE GENOMIC DNA]</scope>
    <source>
        <strain evidence="13 14">J11-6</strain>
    </source>
</reference>
<evidence type="ECO:0000259" key="11">
    <source>
        <dbReference type="Pfam" id="PF13953"/>
    </source>
</evidence>
<keyword evidence="7" id="KW-0732">Signal</keyword>
<keyword evidence="6 10" id="KW-0812">Transmembrane</keyword>
<name>A0A1S8CKA6_9GAMM</name>
<evidence type="ECO:0000313" key="13">
    <source>
        <dbReference type="EMBL" id="OMQ23857.1"/>
    </source>
</evidence>
<sequence>MNIHRIVMVLSPIFMGSLLITGVTPAWGRDYFDPALLSLTGNRATVMDLSAFETSGQIPPGTYLVTLLVNLGDRGQHNIVFAQGENGKVYPQLTPAFLAEVGVNTAALSAFSGLPTDQPVSDLAALIPEAQVKMDFQQQRLELSIPQAAMKPDANGAVDPALWEQGISAFLLNYTLNGGRSRQQGQAGLPASEQTNLFLRLNSGLNWQAWRLRSDMVYTRNENSGGYGDQQRYHDTRFSNTYLQRDIQAWRSDILAGESNTGSDVFDSIPFRGVKLSSSEDMLPISLRGFAPVITGIAQSNARVTISQNGNVVYQTFVAPGPFRINDLYQTGQGGQLTVTITEADGSVRTSTQAFSSLPVMLRPGGLKYEITTGRYNGGVTVGSKEANFALGTLIYGLPHDITLYGGALIAEQYNSAVAGSGISLGDFGALSADVTFASANVYNQTQNGQSFRVRYAKSLLSTGTSMDLTAYRYSTRNYYSFANFNNTGYQLSEGQVPWAMARQRSDFQVRLNQQLGNFGTLYLSGARSDYWDEEEANNTLSVGYNSSLRGVSFGLAYSVDRVKSGGDWPQNRQLSFNMQVPFSLFSAKPALSHSYASYQVSHSSDGLVQQRAGVSGTASEDRLSYSVMQGWTNGNSESGGGDTSTLNLGWQGSRGMLNAGYSYSSSNSAVNMGANGGLVVHPHGVTFSQALGNSVALVSAPGAAGVKVMSGGVRTDSRGYAVVPYLSLYQNNTISLDPSTLPDEVDLTQSSANVYPTKGAVVAAEFATRRGYQALITLTNNGKPVPFGTMVSLEQVGKESLSSIVGDAGKLYLSGLPEQGKLLAVWGRGDAQQCHAPFNMEEAVVAVNNPVRMLNVRCEDKQ</sequence>
<dbReference type="InterPro" id="IPR025885">
    <property type="entry name" value="PapC_N"/>
</dbReference>
<dbReference type="SUPFAM" id="SSF141729">
    <property type="entry name" value="FimD N-terminal domain-like"/>
    <property type="match status" value="1"/>
</dbReference>
<evidence type="ECO:0000256" key="5">
    <source>
        <dbReference type="ARBA" id="ARBA00022558"/>
    </source>
</evidence>
<dbReference type="PROSITE" id="PS01151">
    <property type="entry name" value="FIMBRIAL_USHER"/>
    <property type="match status" value="1"/>
</dbReference>
<dbReference type="AlphaFoldDB" id="A0A1S8CKA6"/>
<dbReference type="EMBL" id="MOXD01000004">
    <property type="protein sequence ID" value="OMQ23857.1"/>
    <property type="molecule type" value="Genomic_DNA"/>
</dbReference>
<dbReference type="InterPro" id="IPR042186">
    <property type="entry name" value="FimD_plug_dom"/>
</dbReference>
<dbReference type="Pfam" id="PF00577">
    <property type="entry name" value="Usher"/>
    <property type="match status" value="1"/>
</dbReference>
<evidence type="ECO:0000256" key="6">
    <source>
        <dbReference type="ARBA" id="ARBA00022692"/>
    </source>
</evidence>
<evidence type="ECO:0000256" key="7">
    <source>
        <dbReference type="ARBA" id="ARBA00022729"/>
    </source>
</evidence>
<evidence type="ECO:0000256" key="1">
    <source>
        <dbReference type="ARBA" id="ARBA00004571"/>
    </source>
</evidence>
<organism evidence="13 14">
    <name type="scientific">Serratia oryzae</name>
    <dbReference type="NCBI Taxonomy" id="2034155"/>
    <lineage>
        <taxon>Bacteria</taxon>
        <taxon>Pseudomonadati</taxon>
        <taxon>Pseudomonadota</taxon>
        <taxon>Gammaproteobacteria</taxon>
        <taxon>Enterobacterales</taxon>
        <taxon>Yersiniaceae</taxon>
        <taxon>Serratia</taxon>
    </lineage>
</organism>
<dbReference type="Proteomes" id="UP000216021">
    <property type="component" value="Unassembled WGS sequence"/>
</dbReference>
<feature type="domain" description="PapC N-terminal" evidence="12">
    <location>
        <begin position="31"/>
        <end position="178"/>
    </location>
</feature>
<dbReference type="OrthoDB" id="6554712at2"/>
<dbReference type="PANTHER" id="PTHR30451">
    <property type="entry name" value="OUTER MEMBRANE USHER PROTEIN"/>
    <property type="match status" value="1"/>
</dbReference>
<evidence type="ECO:0000256" key="3">
    <source>
        <dbReference type="ARBA" id="ARBA00022448"/>
    </source>
</evidence>
<comment type="similarity">
    <text evidence="2 10">Belongs to the fimbrial export usher family.</text>
</comment>
<keyword evidence="9 10" id="KW-0998">Cell outer membrane</keyword>
<evidence type="ECO:0000256" key="8">
    <source>
        <dbReference type="ARBA" id="ARBA00023136"/>
    </source>
</evidence>
<evidence type="ECO:0000256" key="2">
    <source>
        <dbReference type="ARBA" id="ARBA00008064"/>
    </source>
</evidence>
<dbReference type="GO" id="GO:0015473">
    <property type="term" value="F:fimbrial usher porin activity"/>
    <property type="evidence" value="ECO:0007669"/>
    <property type="project" value="InterPro"/>
</dbReference>
<evidence type="ECO:0000256" key="9">
    <source>
        <dbReference type="ARBA" id="ARBA00023237"/>
    </source>
</evidence>
<dbReference type="Gene3D" id="2.60.40.2070">
    <property type="match status" value="1"/>
</dbReference>
<evidence type="ECO:0000259" key="12">
    <source>
        <dbReference type="Pfam" id="PF13954"/>
    </source>
</evidence>
<protein>
    <submittedName>
        <fullName evidence="13">Fimbrial assembly protein</fullName>
    </submittedName>
</protein>
<dbReference type="Pfam" id="PF13953">
    <property type="entry name" value="PapC_C"/>
    <property type="match status" value="1"/>
</dbReference>
<evidence type="ECO:0000313" key="14">
    <source>
        <dbReference type="Proteomes" id="UP000216021"/>
    </source>
</evidence>
<dbReference type="PANTHER" id="PTHR30451:SF21">
    <property type="entry name" value="FIMBRIAL USHER DOMAIN-CONTAINING PROTEIN YDET-RELATED"/>
    <property type="match status" value="1"/>
</dbReference>
<feature type="domain" description="PapC-like C-terminal" evidence="11">
    <location>
        <begin position="776"/>
        <end position="841"/>
    </location>
</feature>
<dbReference type="STRING" id="2034155.BMI79_09250"/>
<dbReference type="Gene3D" id="2.60.40.2610">
    <property type="entry name" value="Outer membrane usher protein FimD, plug domain"/>
    <property type="match status" value="1"/>
</dbReference>
<comment type="caution">
    <text evidence="13">The sequence shown here is derived from an EMBL/GenBank/DDBJ whole genome shotgun (WGS) entry which is preliminary data.</text>
</comment>
<keyword evidence="5 10" id="KW-1029">Fimbrium biogenesis</keyword>
<dbReference type="InterPro" id="IPR025949">
    <property type="entry name" value="PapC-like_C"/>
</dbReference>
<evidence type="ECO:0000256" key="10">
    <source>
        <dbReference type="RuleBase" id="RU003884"/>
    </source>
</evidence>
<dbReference type="GO" id="GO:0009297">
    <property type="term" value="P:pilus assembly"/>
    <property type="evidence" value="ECO:0007669"/>
    <property type="project" value="InterPro"/>
</dbReference>
<dbReference type="InterPro" id="IPR018030">
    <property type="entry name" value="Fimbrial_membr_usher_CS"/>
</dbReference>
<gene>
    <name evidence="13" type="ORF">BMI79_09250</name>
</gene>